<comment type="catalytic activity">
    <reaction evidence="7 8">
        <text>(2R)-O-phospho-3-sulfolactate + H2O = (2R)-3-sulfolactate + phosphate</text>
        <dbReference type="Rhea" id="RHEA:23416"/>
        <dbReference type="ChEBI" id="CHEBI:15377"/>
        <dbReference type="ChEBI" id="CHEBI:15597"/>
        <dbReference type="ChEBI" id="CHEBI:43474"/>
        <dbReference type="ChEBI" id="CHEBI:58738"/>
        <dbReference type="EC" id="3.1.3.71"/>
    </reaction>
</comment>
<sequence length="239" mass="26140">MKIDVAFLPKDVNKPDISDTICIILDIFRATTSIVTAMANGCKTIIPVSNIDEAYSVARQMESALFAGERQSIRIEGFDFGNSPFEFSTDKVKDQTIIMTTTNGTIAITSTEEAYLTLIGSFINAKAVCHQANEYGKDIMIVCAGTDQLFSLEDALCAGLLISILNEEADLIMTDSAQGAWMMYNGAKKSIVEIASNSRNGKRLYDIGNKTDIEYCLQSNIVNVVPRYSEGRITLAAKE</sequence>
<dbReference type="Gene3D" id="3.90.1560.10">
    <property type="entry name" value="ComB-like"/>
    <property type="match status" value="1"/>
</dbReference>
<dbReference type="GO" id="GO:0000287">
    <property type="term" value="F:magnesium ion binding"/>
    <property type="evidence" value="ECO:0007669"/>
    <property type="project" value="UniProtKB-UniRule"/>
</dbReference>
<accession>A0A1W1ZK45</accession>
<gene>
    <name evidence="8" type="primary">comB</name>
    <name evidence="9" type="ORF">SAMN04488500_10415</name>
</gene>
<dbReference type="Pfam" id="PF04029">
    <property type="entry name" value="2-ph_phosp"/>
    <property type="match status" value="1"/>
</dbReference>
<dbReference type="GO" id="GO:0050532">
    <property type="term" value="F:2-phosphosulfolactate phosphatase activity"/>
    <property type="evidence" value="ECO:0007669"/>
    <property type="project" value="UniProtKB-UniRule"/>
</dbReference>
<comment type="cofactor">
    <cofactor evidence="1 8">
        <name>Mg(2+)</name>
        <dbReference type="ChEBI" id="CHEBI:18420"/>
    </cofactor>
</comment>
<dbReference type="HAMAP" id="MF_00490">
    <property type="entry name" value="ComB"/>
    <property type="match status" value="1"/>
</dbReference>
<protein>
    <recommendedName>
        <fullName evidence="4 8">Probable 2-phosphosulfolactate phosphatase</fullName>
        <ecNumber evidence="3 8">3.1.3.71</ecNumber>
    </recommendedName>
</protein>
<evidence type="ECO:0000313" key="10">
    <source>
        <dbReference type="Proteomes" id="UP000192738"/>
    </source>
</evidence>
<dbReference type="EMBL" id="FWXI01000004">
    <property type="protein sequence ID" value="SMC48869.1"/>
    <property type="molecule type" value="Genomic_DNA"/>
</dbReference>
<dbReference type="SUPFAM" id="SSF142823">
    <property type="entry name" value="ComB-like"/>
    <property type="match status" value="1"/>
</dbReference>
<name>A0A1W1ZK45_9FIRM</name>
<evidence type="ECO:0000256" key="6">
    <source>
        <dbReference type="ARBA" id="ARBA00022842"/>
    </source>
</evidence>
<proteinExistence type="inferred from homology"/>
<organism evidence="9 10">
    <name type="scientific">Sporomusa malonica</name>
    <dbReference type="NCBI Taxonomy" id="112901"/>
    <lineage>
        <taxon>Bacteria</taxon>
        <taxon>Bacillati</taxon>
        <taxon>Bacillota</taxon>
        <taxon>Negativicutes</taxon>
        <taxon>Selenomonadales</taxon>
        <taxon>Sporomusaceae</taxon>
        <taxon>Sporomusa</taxon>
    </lineage>
</organism>
<dbReference type="PANTHER" id="PTHR37311:SF1">
    <property type="entry name" value="2-PHOSPHOSULFOLACTATE PHOSPHATASE-RELATED"/>
    <property type="match status" value="1"/>
</dbReference>
<comment type="similarity">
    <text evidence="2 8">Belongs to the ComB family.</text>
</comment>
<keyword evidence="5 8" id="KW-0378">Hydrolase</keyword>
<evidence type="ECO:0000256" key="4">
    <source>
        <dbReference type="ARBA" id="ARBA00021948"/>
    </source>
</evidence>
<evidence type="ECO:0000256" key="3">
    <source>
        <dbReference type="ARBA" id="ARBA00012953"/>
    </source>
</evidence>
<dbReference type="InterPro" id="IPR005238">
    <property type="entry name" value="ComB-like"/>
</dbReference>
<evidence type="ECO:0000256" key="5">
    <source>
        <dbReference type="ARBA" id="ARBA00022801"/>
    </source>
</evidence>
<dbReference type="InterPro" id="IPR036702">
    <property type="entry name" value="ComB-like_sf"/>
</dbReference>
<evidence type="ECO:0000256" key="8">
    <source>
        <dbReference type="HAMAP-Rule" id="MF_00490"/>
    </source>
</evidence>
<keyword evidence="10" id="KW-1185">Reference proteome</keyword>
<dbReference type="RefSeq" id="WP_084574684.1">
    <property type="nucleotide sequence ID" value="NZ_CP155572.1"/>
</dbReference>
<reference evidence="9 10" key="1">
    <citation type="submission" date="2017-04" db="EMBL/GenBank/DDBJ databases">
        <authorList>
            <person name="Afonso C.L."/>
            <person name="Miller P.J."/>
            <person name="Scott M.A."/>
            <person name="Spackman E."/>
            <person name="Goraichik I."/>
            <person name="Dimitrov K.M."/>
            <person name="Suarez D.L."/>
            <person name="Swayne D.E."/>
        </authorList>
    </citation>
    <scope>NUCLEOTIDE SEQUENCE [LARGE SCALE GENOMIC DNA]</scope>
    <source>
        <strain evidence="9 10">DSM 5090</strain>
    </source>
</reference>
<dbReference type="GO" id="GO:0050545">
    <property type="term" value="F:sulfopyruvate decarboxylase activity"/>
    <property type="evidence" value="ECO:0007669"/>
    <property type="project" value="TreeGrafter"/>
</dbReference>
<evidence type="ECO:0000256" key="2">
    <source>
        <dbReference type="ARBA" id="ARBA00009997"/>
    </source>
</evidence>
<dbReference type="AlphaFoldDB" id="A0A1W1ZK45"/>
<dbReference type="PANTHER" id="PTHR37311">
    <property type="entry name" value="2-PHOSPHOSULFOLACTATE PHOSPHATASE-RELATED"/>
    <property type="match status" value="1"/>
</dbReference>
<evidence type="ECO:0000256" key="7">
    <source>
        <dbReference type="ARBA" id="ARBA00033711"/>
    </source>
</evidence>
<evidence type="ECO:0000256" key="1">
    <source>
        <dbReference type="ARBA" id="ARBA00001946"/>
    </source>
</evidence>
<dbReference type="STRING" id="112901.SAMN04488500_10415"/>
<evidence type="ECO:0000313" key="9">
    <source>
        <dbReference type="EMBL" id="SMC48869.1"/>
    </source>
</evidence>
<dbReference type="FunFam" id="3.90.1560.10:FF:000001">
    <property type="entry name" value="Probable 2-phosphosulfolactate phosphatase"/>
    <property type="match status" value="1"/>
</dbReference>
<keyword evidence="6 8" id="KW-0460">Magnesium</keyword>
<dbReference type="EC" id="3.1.3.71" evidence="3 8"/>
<dbReference type="Proteomes" id="UP000192738">
    <property type="component" value="Unassembled WGS sequence"/>
</dbReference>
<dbReference type="OrthoDB" id="4913at2"/>